<reference evidence="1 2" key="1">
    <citation type="journal article" date="2022" name="Hortic Res">
        <title>A haplotype resolved chromosomal level avocado genome allows analysis of novel avocado genes.</title>
        <authorList>
            <person name="Nath O."/>
            <person name="Fletcher S.J."/>
            <person name="Hayward A."/>
            <person name="Shaw L.M."/>
            <person name="Masouleh A.K."/>
            <person name="Furtado A."/>
            <person name="Henry R.J."/>
            <person name="Mitter N."/>
        </authorList>
    </citation>
    <scope>NUCLEOTIDE SEQUENCE [LARGE SCALE GENOMIC DNA]</scope>
    <source>
        <strain evidence="2">cv. Hass</strain>
    </source>
</reference>
<gene>
    <name evidence="1" type="ORF">MRB53_009444</name>
</gene>
<evidence type="ECO:0000313" key="2">
    <source>
        <dbReference type="Proteomes" id="UP001234297"/>
    </source>
</evidence>
<accession>A0ACC2LQ21</accession>
<sequence>MSSHIWKDKHDIQPSVQHSPLGQKLASTSDTMMDNSRRKCKPIKEKESECMITGNHPSLNGLLECSEYIYMAMDTVKKSWRDLSAAESSSLSQDAIALVRRALEFHFNDLEGLLNPVRRALEKLDI</sequence>
<evidence type="ECO:0000313" key="1">
    <source>
        <dbReference type="EMBL" id="KAJ8635177.1"/>
    </source>
</evidence>
<dbReference type="EMBL" id="CM056811">
    <property type="protein sequence ID" value="KAJ8635177.1"/>
    <property type="molecule type" value="Genomic_DNA"/>
</dbReference>
<organism evidence="1 2">
    <name type="scientific">Persea americana</name>
    <name type="common">Avocado</name>
    <dbReference type="NCBI Taxonomy" id="3435"/>
    <lineage>
        <taxon>Eukaryota</taxon>
        <taxon>Viridiplantae</taxon>
        <taxon>Streptophyta</taxon>
        <taxon>Embryophyta</taxon>
        <taxon>Tracheophyta</taxon>
        <taxon>Spermatophyta</taxon>
        <taxon>Magnoliopsida</taxon>
        <taxon>Magnoliidae</taxon>
        <taxon>Laurales</taxon>
        <taxon>Lauraceae</taxon>
        <taxon>Persea</taxon>
    </lineage>
</organism>
<name>A0ACC2LQ21_PERAE</name>
<keyword evidence="2" id="KW-1185">Reference proteome</keyword>
<comment type="caution">
    <text evidence="1">The sequence shown here is derived from an EMBL/GenBank/DDBJ whole genome shotgun (WGS) entry which is preliminary data.</text>
</comment>
<proteinExistence type="predicted"/>
<protein>
    <submittedName>
        <fullName evidence="1">Uncharacterized protein</fullName>
    </submittedName>
</protein>
<dbReference type="Proteomes" id="UP001234297">
    <property type="component" value="Chromosome 3"/>
</dbReference>